<feature type="domain" description="Lipid/polyisoprenoid-binding YceI-like" evidence="14">
    <location>
        <begin position="249"/>
        <end position="404"/>
    </location>
</feature>
<evidence type="ECO:0000259" key="14">
    <source>
        <dbReference type="SMART" id="SM00867"/>
    </source>
</evidence>
<evidence type="ECO:0000256" key="4">
    <source>
        <dbReference type="ARBA" id="ARBA00022475"/>
    </source>
</evidence>
<dbReference type="Pfam" id="PF04264">
    <property type="entry name" value="YceI"/>
    <property type="match status" value="1"/>
</dbReference>
<dbReference type="SUPFAM" id="SSF81342">
    <property type="entry name" value="Transmembrane di-heme cytochromes"/>
    <property type="match status" value="1"/>
</dbReference>
<feature type="transmembrane region" description="Helical" evidence="13">
    <location>
        <begin position="17"/>
        <end position="35"/>
    </location>
</feature>
<keyword evidence="7" id="KW-0479">Metal-binding</keyword>
<dbReference type="InterPro" id="IPR016174">
    <property type="entry name" value="Di-haem_cyt_TM"/>
</dbReference>
<comment type="cofactor">
    <cofactor evidence="1">
        <name>heme b</name>
        <dbReference type="ChEBI" id="CHEBI:60344"/>
    </cofactor>
</comment>
<evidence type="ECO:0000256" key="12">
    <source>
        <dbReference type="ARBA" id="ARBA00037975"/>
    </source>
</evidence>
<dbReference type="Proteomes" id="UP000813672">
    <property type="component" value="Unassembled WGS sequence"/>
</dbReference>
<reference evidence="15" key="1">
    <citation type="journal article" date="2021" name="Environ. Microbiol.">
        <title>Cryptic niche differentiation of novel sediment ecotypes of Rugeria pomeroyi correlates with nitrate respiration.</title>
        <authorList>
            <person name="Lin X."/>
            <person name="McNichol J."/>
            <person name="Chu X."/>
            <person name="Qian Y."/>
            <person name="Luo H."/>
        </authorList>
    </citation>
    <scope>NUCLEOTIDE SEQUENCE</scope>
    <source>
        <strain evidence="15">SZCCDBB064</strain>
    </source>
</reference>
<dbReference type="AlphaFoldDB" id="A0A9Q3WI09"/>
<evidence type="ECO:0000256" key="13">
    <source>
        <dbReference type="SAM" id="Phobius"/>
    </source>
</evidence>
<evidence type="ECO:0000256" key="11">
    <source>
        <dbReference type="ARBA" id="ARBA00023136"/>
    </source>
</evidence>
<keyword evidence="6 13" id="KW-0812">Transmembrane</keyword>
<dbReference type="GO" id="GO:0022904">
    <property type="term" value="P:respiratory electron transport chain"/>
    <property type="evidence" value="ECO:0007669"/>
    <property type="project" value="InterPro"/>
</dbReference>
<dbReference type="GO" id="GO:0009055">
    <property type="term" value="F:electron transfer activity"/>
    <property type="evidence" value="ECO:0007669"/>
    <property type="project" value="InterPro"/>
</dbReference>
<dbReference type="RefSeq" id="WP_234218213.1">
    <property type="nucleotide sequence ID" value="NZ_JAGQAF010000001.1"/>
</dbReference>
<protein>
    <submittedName>
        <fullName evidence="15">Cytochrome b/b6 domain-containing protein</fullName>
    </submittedName>
</protein>
<evidence type="ECO:0000313" key="15">
    <source>
        <dbReference type="EMBL" id="MCE8536223.1"/>
    </source>
</evidence>
<evidence type="ECO:0000256" key="3">
    <source>
        <dbReference type="ARBA" id="ARBA00022448"/>
    </source>
</evidence>
<evidence type="ECO:0000256" key="6">
    <source>
        <dbReference type="ARBA" id="ARBA00022692"/>
    </source>
</evidence>
<feature type="transmembrane region" description="Helical" evidence="13">
    <location>
        <begin position="102"/>
        <end position="120"/>
    </location>
</feature>
<keyword evidence="9 13" id="KW-1133">Transmembrane helix</keyword>
<evidence type="ECO:0000256" key="10">
    <source>
        <dbReference type="ARBA" id="ARBA00023004"/>
    </source>
</evidence>
<dbReference type="InterPro" id="IPR007372">
    <property type="entry name" value="Lipid/polyisoprenoid-bd_YceI"/>
</dbReference>
<organism evidence="15 16">
    <name type="scientific">Ruegeria pomeroyi</name>
    <dbReference type="NCBI Taxonomy" id="89184"/>
    <lineage>
        <taxon>Bacteria</taxon>
        <taxon>Pseudomonadati</taxon>
        <taxon>Pseudomonadota</taxon>
        <taxon>Alphaproteobacteria</taxon>
        <taxon>Rhodobacterales</taxon>
        <taxon>Roseobacteraceae</taxon>
        <taxon>Ruegeria</taxon>
    </lineage>
</organism>
<comment type="caution">
    <text evidence="15">The sequence shown here is derived from an EMBL/GenBank/DDBJ whole genome shotgun (WGS) entry which is preliminary data.</text>
</comment>
<feature type="transmembrane region" description="Helical" evidence="13">
    <location>
        <begin position="158"/>
        <end position="179"/>
    </location>
</feature>
<dbReference type="SUPFAM" id="SSF101874">
    <property type="entry name" value="YceI-like"/>
    <property type="match status" value="1"/>
</dbReference>
<name>A0A9Q3WI09_9RHOB</name>
<dbReference type="GO" id="GO:0046872">
    <property type="term" value="F:metal ion binding"/>
    <property type="evidence" value="ECO:0007669"/>
    <property type="project" value="UniProtKB-KW"/>
</dbReference>
<feature type="transmembrane region" description="Helical" evidence="13">
    <location>
        <begin position="55"/>
        <end position="81"/>
    </location>
</feature>
<keyword evidence="11 13" id="KW-0472">Membrane</keyword>
<dbReference type="Pfam" id="PF01292">
    <property type="entry name" value="Ni_hydr_CYTB"/>
    <property type="match status" value="1"/>
</dbReference>
<feature type="transmembrane region" description="Helical" evidence="13">
    <location>
        <begin position="206"/>
        <end position="226"/>
    </location>
</feature>
<dbReference type="EMBL" id="JAGQAF010000001">
    <property type="protein sequence ID" value="MCE8536223.1"/>
    <property type="molecule type" value="Genomic_DNA"/>
</dbReference>
<dbReference type="InterPro" id="IPR052168">
    <property type="entry name" value="Cytochrome_b561_oxidase"/>
</dbReference>
<dbReference type="PANTHER" id="PTHR30529:SF1">
    <property type="entry name" value="CYTOCHROME B561 HOMOLOG 2"/>
    <property type="match status" value="1"/>
</dbReference>
<comment type="similarity">
    <text evidence="12">Belongs to the cytochrome b561 family.</text>
</comment>
<evidence type="ECO:0000256" key="7">
    <source>
        <dbReference type="ARBA" id="ARBA00022723"/>
    </source>
</evidence>
<keyword evidence="4" id="KW-1003">Cell membrane</keyword>
<proteinExistence type="inferred from homology"/>
<evidence type="ECO:0000256" key="1">
    <source>
        <dbReference type="ARBA" id="ARBA00001970"/>
    </source>
</evidence>
<evidence type="ECO:0000256" key="2">
    <source>
        <dbReference type="ARBA" id="ARBA00004651"/>
    </source>
</evidence>
<dbReference type="Gene3D" id="2.40.128.110">
    <property type="entry name" value="Lipid/polyisoprenoid-binding, YceI-like"/>
    <property type="match status" value="1"/>
</dbReference>
<dbReference type="Gene3D" id="1.20.950.20">
    <property type="entry name" value="Transmembrane di-heme cytochromes, Chain C"/>
    <property type="match status" value="1"/>
</dbReference>
<dbReference type="SMART" id="SM00867">
    <property type="entry name" value="YceI"/>
    <property type="match status" value="1"/>
</dbReference>
<dbReference type="InterPro" id="IPR036761">
    <property type="entry name" value="TTHA0802/YceI-like_sf"/>
</dbReference>
<keyword evidence="8" id="KW-0249">Electron transport</keyword>
<sequence>MTLTNTRNSYGGVAKTLHWLTALMILTLLLLGWIADQAAERATAGGAGGEEIARAAWLFSAHKTLGIALFGVALLRILWALTQKRPGLLNADHRAEALAAETVHWLLYGALVLVPLSGWIHHAATEGFAPIWWPFGQSLPMVPKSAALADLTAVLHRAFLLVLLGALALHVAGALKHHLIDRDATLRRMLPGRSDLPTPPKQAHSVAPLLLALMIWLGALGAGSWVNSQSTPHAPSGLQSAALEAVASDWQVTEGTLAITVTQLGSAVSGSFADWTAAIQYDPRETPGPAGEVTVTIAIPSLALGSVTAQAMGSDFFDAAQFPTADFTATLHRTETSHEARGMLSLRGASVPVTLPFDLELDGDTARMRGTVTLDRRDFGIGANMPDESSLKFPVTVTVALEAMRAP</sequence>
<evidence type="ECO:0000256" key="8">
    <source>
        <dbReference type="ARBA" id="ARBA00022982"/>
    </source>
</evidence>
<accession>A0A9Q3WI09</accession>
<evidence type="ECO:0000256" key="5">
    <source>
        <dbReference type="ARBA" id="ARBA00022617"/>
    </source>
</evidence>
<keyword evidence="3" id="KW-0813">Transport</keyword>
<keyword evidence="10" id="KW-0408">Iron</keyword>
<comment type="subcellular location">
    <subcellularLocation>
        <location evidence="2">Cell membrane</location>
        <topology evidence="2">Multi-pass membrane protein</topology>
    </subcellularLocation>
</comment>
<dbReference type="PANTHER" id="PTHR30529">
    <property type="entry name" value="CYTOCHROME B561"/>
    <property type="match status" value="1"/>
</dbReference>
<evidence type="ECO:0000313" key="16">
    <source>
        <dbReference type="Proteomes" id="UP000813672"/>
    </source>
</evidence>
<dbReference type="InterPro" id="IPR011577">
    <property type="entry name" value="Cyt_b561_bac/Ni-Hgenase"/>
</dbReference>
<dbReference type="GO" id="GO:0020037">
    <property type="term" value="F:heme binding"/>
    <property type="evidence" value="ECO:0007669"/>
    <property type="project" value="TreeGrafter"/>
</dbReference>
<evidence type="ECO:0000256" key="9">
    <source>
        <dbReference type="ARBA" id="ARBA00022989"/>
    </source>
</evidence>
<gene>
    <name evidence="15" type="ORF">KBY27_02010</name>
</gene>
<dbReference type="GO" id="GO:0005886">
    <property type="term" value="C:plasma membrane"/>
    <property type="evidence" value="ECO:0007669"/>
    <property type="project" value="UniProtKB-SubCell"/>
</dbReference>
<keyword evidence="5" id="KW-0349">Heme</keyword>